<evidence type="ECO:0000313" key="4">
    <source>
        <dbReference type="Proteomes" id="UP000177040"/>
    </source>
</evidence>
<feature type="domain" description="DUF4143" evidence="2">
    <location>
        <begin position="186"/>
        <end position="342"/>
    </location>
</feature>
<reference evidence="3 4" key="1">
    <citation type="journal article" date="2016" name="Nat. Commun.">
        <title>Thousands of microbial genomes shed light on interconnected biogeochemical processes in an aquifer system.</title>
        <authorList>
            <person name="Anantharaman K."/>
            <person name="Brown C.T."/>
            <person name="Hug L.A."/>
            <person name="Sharon I."/>
            <person name="Castelle C.J."/>
            <person name="Probst A.J."/>
            <person name="Thomas B.C."/>
            <person name="Singh A."/>
            <person name="Wilkins M.J."/>
            <person name="Karaoz U."/>
            <person name="Brodie E.L."/>
            <person name="Williams K.H."/>
            <person name="Hubbard S.S."/>
            <person name="Banfield J.F."/>
        </authorList>
    </citation>
    <scope>NUCLEOTIDE SEQUENCE [LARGE SCALE GENOMIC DNA]</scope>
</reference>
<gene>
    <name evidence="3" type="ORF">A2983_00010</name>
</gene>
<evidence type="ECO:0000259" key="1">
    <source>
        <dbReference type="Pfam" id="PF13173"/>
    </source>
</evidence>
<evidence type="ECO:0000259" key="2">
    <source>
        <dbReference type="Pfam" id="PF13635"/>
    </source>
</evidence>
<dbReference type="Gene3D" id="3.40.50.300">
    <property type="entry name" value="P-loop containing nucleotide triphosphate hydrolases"/>
    <property type="match status" value="1"/>
</dbReference>
<evidence type="ECO:0000313" key="3">
    <source>
        <dbReference type="EMBL" id="OGH78184.1"/>
    </source>
</evidence>
<comment type="caution">
    <text evidence="3">The sequence shown here is derived from an EMBL/GenBank/DDBJ whole genome shotgun (WGS) entry which is preliminary data.</text>
</comment>
<organism evidence="3 4">
    <name type="scientific">Candidatus Magasanikbacteria bacterium RIFCSPLOWO2_01_FULL_40_15</name>
    <dbReference type="NCBI Taxonomy" id="1798686"/>
    <lineage>
        <taxon>Bacteria</taxon>
        <taxon>Candidatus Magasanikiibacteriota</taxon>
    </lineage>
</organism>
<dbReference type="Pfam" id="PF13173">
    <property type="entry name" value="AAA_14"/>
    <property type="match status" value="1"/>
</dbReference>
<dbReference type="InterPro" id="IPR025420">
    <property type="entry name" value="DUF4143"/>
</dbReference>
<dbReference type="InterPro" id="IPR036390">
    <property type="entry name" value="WH_DNA-bd_sf"/>
</dbReference>
<dbReference type="InterPro" id="IPR041682">
    <property type="entry name" value="AAA_14"/>
</dbReference>
<dbReference type="Pfam" id="PF13635">
    <property type="entry name" value="DUF4143"/>
    <property type="match status" value="1"/>
</dbReference>
<evidence type="ECO:0008006" key="5">
    <source>
        <dbReference type="Google" id="ProtNLM"/>
    </source>
</evidence>
<protein>
    <recommendedName>
        <fullName evidence="5">AAA+ ATPase domain-containing protein</fullName>
    </recommendedName>
</protein>
<sequence>MYINRSVEKQIFDYIKQKNVLIVFGPRQTGKTTLLKQLFPAGNDVVHFACDEHRIQDQLSPDSLVLRQLIGEHKTVIFDEMHFLVNAGQILKIISDHLPSIQAIATGSAAFELRNQVAEPMTGRFFQIFVLPLSYPEISATVPPVDMRSRVNDCLLYGSYPAVFTSATLAEKEQLLTNIADNYLYKDILAFDRVRNSQKIRDLLVLLALQIGSEVSYLELATKLGMSAKTVEQYIDLLEQTFVVFRLRAWNRNHRSEISRKVKIFFYDCGIRNAILNNFSPLHLRTDAGGLVENYVIAEMVKKEKNKQQKHNLYFWRTHAGSEIDLVLERDGRLQAIEIKSNQRRRAGVPKLFKDTYPNSNFTVVAFDNLQSLNALLCD</sequence>
<dbReference type="InterPro" id="IPR027417">
    <property type="entry name" value="P-loop_NTPase"/>
</dbReference>
<dbReference type="AlphaFoldDB" id="A0A1F6N2S7"/>
<dbReference type="Proteomes" id="UP000177040">
    <property type="component" value="Unassembled WGS sequence"/>
</dbReference>
<name>A0A1F6N2S7_9BACT</name>
<accession>A0A1F6N2S7</accession>
<feature type="domain" description="AAA" evidence="1">
    <location>
        <begin position="18"/>
        <end position="138"/>
    </location>
</feature>
<dbReference type="PANTHER" id="PTHR43566:SF1">
    <property type="entry name" value="AAA+ ATPASE DOMAIN-CONTAINING PROTEIN"/>
    <property type="match status" value="1"/>
</dbReference>
<dbReference type="SUPFAM" id="SSF52540">
    <property type="entry name" value="P-loop containing nucleoside triphosphate hydrolases"/>
    <property type="match status" value="1"/>
</dbReference>
<dbReference type="PANTHER" id="PTHR43566">
    <property type="entry name" value="CONSERVED PROTEIN"/>
    <property type="match status" value="1"/>
</dbReference>
<proteinExistence type="predicted"/>
<dbReference type="SUPFAM" id="SSF46785">
    <property type="entry name" value="Winged helix' DNA-binding domain"/>
    <property type="match status" value="1"/>
</dbReference>
<dbReference type="EMBL" id="MFQH01000016">
    <property type="protein sequence ID" value="OGH78184.1"/>
    <property type="molecule type" value="Genomic_DNA"/>
</dbReference>